<gene>
    <name evidence="1" type="ordered locus">Ornrh_1207</name>
</gene>
<dbReference type="AlphaFoldDB" id="I4A0A8"/>
<protein>
    <submittedName>
        <fullName evidence="1">Uncharacterized protein</fullName>
    </submittedName>
</protein>
<dbReference type="GeneID" id="97257874"/>
<dbReference type="Proteomes" id="UP000006051">
    <property type="component" value="Chromosome"/>
</dbReference>
<dbReference type="HOGENOM" id="CLU_2863477_0_0_10"/>
<reference evidence="1 2" key="1">
    <citation type="submission" date="2012-06" db="EMBL/GenBank/DDBJ databases">
        <title>The complete genome of Ornithobacterium rhinotracheale DSM 15997.</title>
        <authorList>
            <consortium name="US DOE Joint Genome Institute (JGI-PGF)"/>
            <person name="Lucas S."/>
            <person name="Copeland A."/>
            <person name="Lapidus A."/>
            <person name="Goodwin L."/>
            <person name="Pitluck S."/>
            <person name="Peters L."/>
            <person name="Mikhailova N."/>
            <person name="Teshima H."/>
            <person name="Kyrpides N."/>
            <person name="Mavromatis K."/>
            <person name="Pagani I."/>
            <person name="Ivanova N."/>
            <person name="Ovchinnikova G."/>
            <person name="Zeytun A."/>
            <person name="Detter J.C."/>
            <person name="Han C."/>
            <person name="Land M."/>
            <person name="Hauser L."/>
            <person name="Markowitz V."/>
            <person name="Cheng J.-F."/>
            <person name="Hugenholtz P."/>
            <person name="Woyke T."/>
            <person name="Wu D."/>
            <person name="Lang E."/>
            <person name="Kopitz M."/>
            <person name="Brambilla E."/>
            <person name="Klenk H.-P."/>
            <person name="Eisen J.A."/>
        </authorList>
    </citation>
    <scope>NUCLEOTIDE SEQUENCE [LARGE SCALE GENOMIC DNA]</scope>
    <source>
        <strain evidence="2">ATCC 51463 / DSM 15997 / CCUG 23171 / LMG 9086</strain>
    </source>
</reference>
<proteinExistence type="predicted"/>
<dbReference type="STRING" id="867902.Ornrh_1207"/>
<organism evidence="1 2">
    <name type="scientific">Ornithobacterium rhinotracheale (strain ATCC 51463 / DSM 15997 / CCUG 23171 / CIP 104009 / LMG 9086)</name>
    <dbReference type="NCBI Taxonomy" id="867902"/>
    <lineage>
        <taxon>Bacteria</taxon>
        <taxon>Pseudomonadati</taxon>
        <taxon>Bacteroidota</taxon>
        <taxon>Flavobacteriia</taxon>
        <taxon>Flavobacteriales</taxon>
        <taxon>Weeksellaceae</taxon>
        <taxon>Ornithobacterium</taxon>
    </lineage>
</organism>
<sequence length="64" mass="7457">MNETITKKMVQEFFPKASVKEEKDTFKIHAEELKLEDLAEFHYTYSKFGTLKRSGTGITLTIKK</sequence>
<dbReference type="RefSeq" id="WP_014790957.1">
    <property type="nucleotide sequence ID" value="NC_018016.1"/>
</dbReference>
<evidence type="ECO:0000313" key="2">
    <source>
        <dbReference type="Proteomes" id="UP000006051"/>
    </source>
</evidence>
<dbReference type="KEGG" id="orh:Ornrh_1207"/>
<name>I4A0A8_ORNRL</name>
<dbReference type="EMBL" id="CP003283">
    <property type="protein sequence ID" value="AFL97392.1"/>
    <property type="molecule type" value="Genomic_DNA"/>
</dbReference>
<accession>I4A0A8</accession>
<keyword evidence="2" id="KW-1185">Reference proteome</keyword>
<evidence type="ECO:0000313" key="1">
    <source>
        <dbReference type="EMBL" id="AFL97392.1"/>
    </source>
</evidence>